<sequence>MEEGKYNRDINCLRDRDKNTRLGGLQRILKSLNEEQNLCLFFSRLKLPLIDILSDPSDKCKELSVKILKAFVDTNSIPPEDLSYIIISIHSRIGQETQIETCEEVRISLMQVLFTLCKTYTPFIHLELGRITDIIAKACRDKCPQLKILGGELSIYISQTSTKIGLCGKKILEQLRGNMYHQQFKIRINALQAIGSLLICEGSQEFAGNFYMDFKKTQLDRKIEVCKALNDTVYKVLSKIPQDVGKEIEGRFSYLLLCSGEEVYTKLEDIGKGRENEESEHSGSRLFIINNLKELVGLALSDLQEWTLQDNYRTKAACALMSIVDICQKYILPHIEPILFVIFKTYSYDPALYLKDLIQNIGIYCDFPLLVSLFTRYCTSVNSYQDISASITLLIALIEKLNPEKIHLDPVISLISLLVQHHEAQVLNSIHNLINTLLDKFQASLPTQQIFSCLLILDSSIISSEIQSTLEKAAMYGGLSVQELYINNLHELLPKVIKNYKYWNNGLGDPALFTKLACRSAQGDERIISVACYNCRLEADDSLRNLMLDVIEACAFDCAYSQLLIEQVFIPTAAWKPNSVSLRKKSVELLIKLTKGMIVEPLAIKNLWGKLFPILKTCASDETAQLREVVVEAFLQILNFYSQIFEEIEICDLYPELLKRLDDSLDRIRIATAEPFCRFFIVVKENNKKLSNYNYIVGSLFTHLDDPSEYVQKAITRILQSAGKFSPEEFLILAREAEKKHKHPRAVSDLINLVKTF</sequence>
<dbReference type="InterPro" id="IPR052623">
    <property type="entry name" value="DAAF5"/>
</dbReference>
<dbReference type="InterPro" id="IPR016024">
    <property type="entry name" value="ARM-type_fold"/>
</dbReference>
<gene>
    <name evidence="2" type="ORF">SteCoe_34173</name>
</gene>
<evidence type="ECO:0000313" key="3">
    <source>
        <dbReference type="Proteomes" id="UP000187209"/>
    </source>
</evidence>
<dbReference type="InterPro" id="IPR057978">
    <property type="entry name" value="TPR_DAAF5"/>
</dbReference>
<dbReference type="AlphaFoldDB" id="A0A1R2AV29"/>
<protein>
    <recommendedName>
        <fullName evidence="1">Dynein axonemal assembly factor 5 TPR repeats domain-containing protein</fullName>
    </recommendedName>
</protein>
<dbReference type="PANTHER" id="PTHR16216:SF2">
    <property type="entry name" value="DYNEIN AXONEMAL ASSEMBLY FACTOR 5"/>
    <property type="match status" value="1"/>
</dbReference>
<feature type="domain" description="Dynein axonemal assembly factor 5 TPR repeats" evidence="1">
    <location>
        <begin position="12"/>
        <end position="235"/>
    </location>
</feature>
<name>A0A1R2AV29_9CILI</name>
<dbReference type="OrthoDB" id="414863at2759"/>
<keyword evidence="3" id="KW-1185">Reference proteome</keyword>
<organism evidence="2 3">
    <name type="scientific">Stentor coeruleus</name>
    <dbReference type="NCBI Taxonomy" id="5963"/>
    <lineage>
        <taxon>Eukaryota</taxon>
        <taxon>Sar</taxon>
        <taxon>Alveolata</taxon>
        <taxon>Ciliophora</taxon>
        <taxon>Postciliodesmatophora</taxon>
        <taxon>Heterotrichea</taxon>
        <taxon>Heterotrichida</taxon>
        <taxon>Stentoridae</taxon>
        <taxon>Stentor</taxon>
    </lineage>
</organism>
<dbReference type="EMBL" id="MPUH01001338">
    <property type="protein sequence ID" value="OMJ68386.1"/>
    <property type="molecule type" value="Genomic_DNA"/>
</dbReference>
<dbReference type="PANTHER" id="PTHR16216">
    <property type="entry name" value="DYNEIN ASSEMBLY FACTOR 5, AXONEMAL"/>
    <property type="match status" value="1"/>
</dbReference>
<evidence type="ECO:0000259" key="1">
    <source>
        <dbReference type="Pfam" id="PF25757"/>
    </source>
</evidence>
<reference evidence="2 3" key="1">
    <citation type="submission" date="2016-11" db="EMBL/GenBank/DDBJ databases">
        <title>The macronuclear genome of Stentor coeruleus: a giant cell with tiny introns.</title>
        <authorList>
            <person name="Slabodnick M."/>
            <person name="Ruby J.G."/>
            <person name="Reiff S.B."/>
            <person name="Swart E.C."/>
            <person name="Gosai S."/>
            <person name="Prabakaran S."/>
            <person name="Witkowska E."/>
            <person name="Larue G.E."/>
            <person name="Fisher S."/>
            <person name="Freeman R.M."/>
            <person name="Gunawardena J."/>
            <person name="Chu W."/>
            <person name="Stover N.A."/>
            <person name="Gregory B.D."/>
            <person name="Nowacki M."/>
            <person name="Derisi J."/>
            <person name="Roy S.W."/>
            <person name="Marshall W.F."/>
            <person name="Sood P."/>
        </authorList>
    </citation>
    <scope>NUCLEOTIDE SEQUENCE [LARGE SCALE GENOMIC DNA]</scope>
    <source>
        <strain evidence="2">WM001</strain>
    </source>
</reference>
<dbReference type="Gene3D" id="1.25.10.10">
    <property type="entry name" value="Leucine-rich Repeat Variant"/>
    <property type="match status" value="2"/>
</dbReference>
<dbReference type="Pfam" id="PF25757">
    <property type="entry name" value="TPR_DNAAF5"/>
    <property type="match status" value="1"/>
</dbReference>
<dbReference type="SUPFAM" id="SSF48371">
    <property type="entry name" value="ARM repeat"/>
    <property type="match status" value="1"/>
</dbReference>
<comment type="caution">
    <text evidence="2">The sequence shown here is derived from an EMBL/GenBank/DDBJ whole genome shotgun (WGS) entry which is preliminary data.</text>
</comment>
<accession>A0A1R2AV29</accession>
<dbReference type="InterPro" id="IPR011989">
    <property type="entry name" value="ARM-like"/>
</dbReference>
<dbReference type="Proteomes" id="UP000187209">
    <property type="component" value="Unassembled WGS sequence"/>
</dbReference>
<proteinExistence type="predicted"/>
<evidence type="ECO:0000313" key="2">
    <source>
        <dbReference type="EMBL" id="OMJ68386.1"/>
    </source>
</evidence>